<feature type="region of interest" description="Disordered" evidence="1">
    <location>
        <begin position="204"/>
        <end position="224"/>
    </location>
</feature>
<evidence type="ECO:0000256" key="1">
    <source>
        <dbReference type="SAM" id="MobiDB-lite"/>
    </source>
</evidence>
<proteinExistence type="predicted"/>
<feature type="compositionally biased region" description="Basic and acidic residues" evidence="1">
    <location>
        <begin position="215"/>
        <end position="224"/>
    </location>
</feature>
<dbReference type="Proteomes" id="UP001168990">
    <property type="component" value="Unassembled WGS sequence"/>
</dbReference>
<keyword evidence="3" id="KW-1185">Reference proteome</keyword>
<feature type="compositionally biased region" description="Acidic residues" evidence="1">
    <location>
        <begin position="80"/>
        <end position="90"/>
    </location>
</feature>
<dbReference type="EMBL" id="JAQQBS010001423">
    <property type="protein sequence ID" value="KAK0160235.1"/>
    <property type="molecule type" value="Genomic_DNA"/>
</dbReference>
<evidence type="ECO:0000313" key="2">
    <source>
        <dbReference type="EMBL" id="KAK0160235.1"/>
    </source>
</evidence>
<sequence>MLLNRFAKESGAKVPQRLQDNKIKDLANFMGHHENIHKDVYVIPNCVKDMVEVSRLLQAVVGGADQESIEDYDSNNASDSNDDNNDDNENNESREAERVTSDDNDDLVSNTFTSKRRTPLIAERERANNETDDYERSQIEISQNDSFIRRTRWSFVEKSIIQKGFGDLEKMEKLPSIARCQRVIDKNPVLKNRTAAQMKTFIDNQRRAQSRKQSRLREKNINDY</sequence>
<feature type="region of interest" description="Disordered" evidence="1">
    <location>
        <begin position="65"/>
        <end position="117"/>
    </location>
</feature>
<protein>
    <submittedName>
        <fullName evidence="2">Uncharacterized protein</fullName>
    </submittedName>
</protein>
<reference evidence="2" key="2">
    <citation type="submission" date="2023-03" db="EMBL/GenBank/DDBJ databases">
        <authorList>
            <person name="Inwood S.N."/>
            <person name="Skelly J.G."/>
            <person name="Guhlin J."/>
            <person name="Harrop T.W.R."/>
            <person name="Goldson S.G."/>
            <person name="Dearden P.K."/>
        </authorList>
    </citation>
    <scope>NUCLEOTIDE SEQUENCE</scope>
    <source>
        <strain evidence="2">Irish</strain>
        <tissue evidence="2">Whole body</tissue>
    </source>
</reference>
<feature type="compositionally biased region" description="Basic and acidic residues" evidence="1">
    <location>
        <begin position="91"/>
        <end position="101"/>
    </location>
</feature>
<evidence type="ECO:0000313" key="3">
    <source>
        <dbReference type="Proteomes" id="UP001168990"/>
    </source>
</evidence>
<dbReference type="AlphaFoldDB" id="A0AA39CA17"/>
<dbReference type="PANTHER" id="PTHR33480">
    <property type="entry name" value="SET DOMAIN-CONTAINING PROTEIN-RELATED"/>
    <property type="match status" value="1"/>
</dbReference>
<name>A0AA39CA17_9HYME</name>
<comment type="caution">
    <text evidence="2">The sequence shown here is derived from an EMBL/GenBank/DDBJ whole genome shotgun (WGS) entry which is preliminary data.</text>
</comment>
<reference evidence="2" key="1">
    <citation type="journal article" date="2023" name="bioRxiv">
        <title>Scaffold-level genome assemblies of two parasitoid biocontrol wasps reveal the parthenogenesis mechanism and an associated novel virus.</title>
        <authorList>
            <person name="Inwood S."/>
            <person name="Skelly J."/>
            <person name="Guhlin J."/>
            <person name="Harrop T."/>
            <person name="Goldson S."/>
            <person name="Dearden P."/>
        </authorList>
    </citation>
    <scope>NUCLEOTIDE SEQUENCE</scope>
    <source>
        <strain evidence="2">Irish</strain>
        <tissue evidence="2">Whole body</tissue>
    </source>
</reference>
<accession>A0AA39CA17</accession>
<gene>
    <name evidence="2" type="ORF">PV328_007663</name>
</gene>
<organism evidence="2 3">
    <name type="scientific">Microctonus aethiopoides</name>
    <dbReference type="NCBI Taxonomy" id="144406"/>
    <lineage>
        <taxon>Eukaryota</taxon>
        <taxon>Metazoa</taxon>
        <taxon>Ecdysozoa</taxon>
        <taxon>Arthropoda</taxon>
        <taxon>Hexapoda</taxon>
        <taxon>Insecta</taxon>
        <taxon>Pterygota</taxon>
        <taxon>Neoptera</taxon>
        <taxon>Endopterygota</taxon>
        <taxon>Hymenoptera</taxon>
        <taxon>Apocrita</taxon>
        <taxon>Ichneumonoidea</taxon>
        <taxon>Braconidae</taxon>
        <taxon>Euphorinae</taxon>
        <taxon>Microctonus</taxon>
    </lineage>
</organism>